<dbReference type="RefSeq" id="XP_004223511.1">
    <property type="nucleotide sequence ID" value="XM_004223463.1"/>
</dbReference>
<dbReference type="AlphaFoldDB" id="K6UVK9"/>
<dbReference type="PANTHER" id="PTHR37612:SF20">
    <property type="entry name" value="PER-HEXAMER REPEAT PROTEIN 5-RELATED"/>
    <property type="match status" value="1"/>
</dbReference>
<feature type="compositionally biased region" description="Gly residues" evidence="1">
    <location>
        <begin position="488"/>
        <end position="551"/>
    </location>
</feature>
<feature type="region of interest" description="Disordered" evidence="1">
    <location>
        <begin position="860"/>
        <end position="893"/>
    </location>
</feature>
<dbReference type="OrthoDB" id="372228at2759"/>
<evidence type="ECO:0000256" key="1">
    <source>
        <dbReference type="SAM" id="MobiDB-lite"/>
    </source>
</evidence>
<dbReference type="eggNOG" id="ENOG502QQDQ">
    <property type="taxonomic scope" value="Eukaryota"/>
</dbReference>
<dbReference type="GeneID" id="14693933"/>
<dbReference type="VEuPathDB" id="PlasmoDB:PCYB_121320"/>
<evidence type="ECO:0000313" key="3">
    <source>
        <dbReference type="Proteomes" id="UP000006319"/>
    </source>
</evidence>
<feature type="region of interest" description="Disordered" evidence="1">
    <location>
        <begin position="226"/>
        <end position="256"/>
    </location>
</feature>
<evidence type="ECO:0008006" key="4">
    <source>
        <dbReference type="Google" id="ProtNLM"/>
    </source>
</evidence>
<gene>
    <name evidence="2" type="ORF">PCYB_121320</name>
</gene>
<feature type="compositionally biased region" description="Acidic residues" evidence="1">
    <location>
        <begin position="873"/>
        <end position="885"/>
    </location>
</feature>
<accession>K6UVK9</accession>
<reference evidence="2 3" key="1">
    <citation type="journal article" date="2012" name="Nat. Genet.">
        <title>Plasmodium cynomolgi genome sequences provide insight into Plasmodium vivax and the monkey malaria clade.</title>
        <authorList>
            <person name="Tachibana S."/>
            <person name="Sullivan S.A."/>
            <person name="Kawai S."/>
            <person name="Nakamura S."/>
            <person name="Kim H.R."/>
            <person name="Goto N."/>
            <person name="Arisue N."/>
            <person name="Palacpac N.M.Q."/>
            <person name="Honma H."/>
            <person name="Yagi M."/>
            <person name="Tougan T."/>
            <person name="Katakai Y."/>
            <person name="Kaneko O."/>
            <person name="Mita T."/>
            <person name="Kita K."/>
            <person name="Yasutomi Y."/>
            <person name="Sutton P.L."/>
            <person name="Shakhbatyan R."/>
            <person name="Horii T."/>
            <person name="Yasunaga T."/>
            <person name="Barnwell J.W."/>
            <person name="Escalante A.A."/>
            <person name="Carlton J.M."/>
            <person name="Tanabe K."/>
        </authorList>
    </citation>
    <scope>NUCLEOTIDE SEQUENCE [LARGE SCALE GENOMIC DNA]</scope>
    <source>
        <strain evidence="2 3">B</strain>
    </source>
</reference>
<feature type="compositionally biased region" description="Polar residues" evidence="1">
    <location>
        <begin position="730"/>
        <end position="740"/>
    </location>
</feature>
<dbReference type="InterPro" id="IPR052258">
    <property type="entry name" value="Diverse_Func_Domain-Protein"/>
</dbReference>
<feature type="region of interest" description="Disordered" evidence="1">
    <location>
        <begin position="730"/>
        <end position="751"/>
    </location>
</feature>
<proteinExistence type="predicted"/>
<feature type="compositionally biased region" description="Polar residues" evidence="1">
    <location>
        <begin position="598"/>
        <end position="615"/>
    </location>
</feature>
<feature type="compositionally biased region" description="Basic residues" evidence="1">
    <location>
        <begin position="588"/>
        <end position="597"/>
    </location>
</feature>
<protein>
    <recommendedName>
        <fullName evidence="4">OTU domain-containing protein</fullName>
    </recommendedName>
</protein>
<feature type="region of interest" description="Disordered" evidence="1">
    <location>
        <begin position="488"/>
        <end position="632"/>
    </location>
</feature>
<dbReference type="KEGG" id="pcy:PCYB_121320"/>
<feature type="compositionally biased region" description="Polar residues" evidence="1">
    <location>
        <begin position="863"/>
        <end position="872"/>
    </location>
</feature>
<dbReference type="PANTHER" id="PTHR37612">
    <property type="entry name" value="FIBROIN HEAVY CHAIN FIB-H LIKE PROTEIN"/>
    <property type="match status" value="1"/>
</dbReference>
<keyword evidence="3" id="KW-1185">Reference proteome</keyword>
<dbReference type="OMA" id="CHVETCG"/>
<sequence>MGDSKWGNRKKAKVQRCKNVEQQLRNHPAPLTILALLALTINKEGRFMTKGIYDDDVRISTAVFNIGDERMYLSEEHFENLKMLQNMLVLCFKSTEKKGFLKDIGIDNVKTLFYENFKNEVYANIKLFFKFIKENFSYITKRMKEEKKKNNLKEEDYLSDQKLLDLLEDVISYDIEKNASYFEKLVQFMTLRKCFTISFSMNLDNTDNPIVLITEVDSRNNHVHFRVNNNLPSGEEEEEQQQQERNYTKKSSGSQKDKVPFLQSIINPIKSNSFVMKMTRRMNHPMGYFRNLCTKHNFQVASENWVEYFYNHNETLCHVETCGSGDCLFLSLQYLLDKNGVRTNNVIPNVGVPESSFVPWYVRNVKQTDDPKFNVNDLRYISTFYFIKFFPGYTEDYELDEQYINERFNLLINLEFTNYYLKKDYLHKVMRGNKVDDKNNKSVLLLISDYINKYLFFGGRPPITNMEEAAALCTSNVCKKGNADGAGPSGGGAGGGDGSGTGTGSGGGSGLGSGSGSGDGSGDGDGSGSGDGSGGGSGLGSGSGSGDGGGLSNEKRGGGPIGDGDYTDDDVSGGKSKGNKSGSGVGGARKKAHRSSIRRTGSSGNMDSDNESTGIMRSDLSRRKIKSTNDFQSVMQENPFPLSSYRSEQSLNTIGHYGNEFTRSTDDIVGISRSSSPNEMLEEEDDMVHFEKVGDKGKGKKFTKDTHFRVTYGHSPSSTTTMKHDPITLSLKTDSSNGSQFEKDRRSNVMKNQSLRIASRESENSSLMDEDMSTLKYTDKKKNMEMLNAESTSSLKGEYEHVIVPHGADSENSKAIDVVRPKRYLTNQGVLYGSSKSNPKKSDMRLALIENEKKYRMQHKAITESTESTDATEGNENENENDEEYDSSKIEDLDSNTQVTDYDEILEELHEGGYRFYELIFFKLVSLSANKMTYDELKKVKRKNIHTLIGTNLKSRVIGSHVFMKKITQGTILPFFNYVNIKNKLNNVNRKQNYANPDLYVVIMKTTFNKKIRRRKDGLVTKSLLFKHNGDCISYWSIKNNDYHFTCDNKVIETKTIEEKASAFFYERTRTGHIHWGDETDYEGFQKMFSIGLITFINNNTKFFFPRNTFKDYPVYFLIYFYSGVHFEPGIHISMHNDREVCRSSYERTRIPHSFQQVPKE</sequence>
<dbReference type="EMBL" id="DF157104">
    <property type="protein sequence ID" value="GAB67564.1"/>
    <property type="molecule type" value="Genomic_DNA"/>
</dbReference>
<dbReference type="PhylomeDB" id="K6UVK9"/>
<evidence type="ECO:0000313" key="2">
    <source>
        <dbReference type="EMBL" id="GAB67564.1"/>
    </source>
</evidence>
<dbReference type="Proteomes" id="UP000006319">
    <property type="component" value="Chromosome 12"/>
</dbReference>
<organism evidence="2 3">
    <name type="scientific">Plasmodium cynomolgi (strain B)</name>
    <dbReference type="NCBI Taxonomy" id="1120755"/>
    <lineage>
        <taxon>Eukaryota</taxon>
        <taxon>Sar</taxon>
        <taxon>Alveolata</taxon>
        <taxon>Apicomplexa</taxon>
        <taxon>Aconoidasida</taxon>
        <taxon>Haemosporida</taxon>
        <taxon>Plasmodiidae</taxon>
        <taxon>Plasmodium</taxon>
        <taxon>Plasmodium (Plasmodium)</taxon>
    </lineage>
</organism>
<name>K6UVK9_PLACD</name>